<keyword evidence="9" id="KW-1185">Reference proteome</keyword>
<dbReference type="NCBIfam" id="NF008434">
    <property type="entry name" value="PRK11274.1"/>
    <property type="match status" value="1"/>
</dbReference>
<dbReference type="InterPro" id="IPR017900">
    <property type="entry name" value="4Fe4S_Fe_S_CS"/>
</dbReference>
<dbReference type="OrthoDB" id="9765258at2"/>
<evidence type="ECO:0000256" key="2">
    <source>
        <dbReference type="ARBA" id="ARBA00022723"/>
    </source>
</evidence>
<evidence type="ECO:0000256" key="5">
    <source>
        <dbReference type="ARBA" id="ARBA00023014"/>
    </source>
</evidence>
<dbReference type="GO" id="GO:0019154">
    <property type="term" value="F:glycolate dehydrogenase activity"/>
    <property type="evidence" value="ECO:0007669"/>
    <property type="project" value="UniProtKB-EC"/>
</dbReference>
<dbReference type="Gene3D" id="1.10.1060.10">
    <property type="entry name" value="Alpha-helical ferredoxin"/>
    <property type="match status" value="1"/>
</dbReference>
<dbReference type="Proteomes" id="UP000000321">
    <property type="component" value="Unassembled WGS sequence"/>
</dbReference>
<organism evidence="8 9">
    <name type="scientific">Aurantimonas manganoxydans (strain ATCC BAA-1229 / DSM 21871 / SI85-9A1)</name>
    <dbReference type="NCBI Taxonomy" id="287752"/>
    <lineage>
        <taxon>Bacteria</taxon>
        <taxon>Pseudomonadati</taxon>
        <taxon>Pseudomonadota</taxon>
        <taxon>Alphaproteobacteria</taxon>
        <taxon>Hyphomicrobiales</taxon>
        <taxon>Aurantimonadaceae</taxon>
        <taxon>Aurantimonas</taxon>
    </lineage>
</organism>
<reference evidence="8 9" key="1">
    <citation type="journal article" date="2008" name="Appl. Environ. Microbiol.">
        <title>Genomic insights into Mn(II) oxidation by the marine alphaproteobacterium Aurantimonas sp. strain SI85-9A1.</title>
        <authorList>
            <person name="Dick G.J."/>
            <person name="Podell S."/>
            <person name="Johnson H.A."/>
            <person name="Rivera-Espinoza Y."/>
            <person name="Bernier-Latmani R."/>
            <person name="McCarthy J.K."/>
            <person name="Torpey J.W."/>
            <person name="Clement B.G."/>
            <person name="Gaasterland T."/>
            <person name="Tebo B.M."/>
        </authorList>
    </citation>
    <scope>NUCLEOTIDE SEQUENCE [LARGE SCALE GENOMIC DNA]</scope>
    <source>
        <strain evidence="8 9">SI85-9A1</strain>
    </source>
</reference>
<comment type="caution">
    <text evidence="8">The sequence shown here is derived from an EMBL/GenBank/DDBJ whole genome shotgun (WGS) entry which is preliminary data.</text>
</comment>
<keyword evidence="6" id="KW-0249">Electron transport</keyword>
<sequence length="447" mass="48261">MQTTFSPAQLADPETAHSEQIIRKCVHCGFCTATCPTYVTLGNELDSPRGRIYLIKEMLENDRPADEKTVTHIDRCLSCLACMTTCPSGVNYMHLVDHARAHIERTYERPLADRMIRRILAMTLPYPERFRASLVMARIGRPFAGLFDAIKPLKPLAAMLKLAPGAVPAKSQVNAAGVRPAEGPRKKRVALLRGCAQSVLDPKINEATVRLLNRLGVEVVVPEGEGCCGALVHHMGQEEPALDFARRNIDVWSRTAEADGLDAIIITASGCGTTIKDYGHMLRLDPAYAEKAARVSALAKDVTEFLSELELPLPVNATDLVVAYHSACSMQHGQKITKAPKVLLAQAGFTVRDVPEGHICCGSAGTYNILQPEIAATLRNRKVKNIESIAPQAIATGNIGCMTQIGSGTGIPILHTIELLDWAFGGEKPASLAAVRPRGEPGLVAAE</sequence>
<evidence type="ECO:0000313" key="9">
    <source>
        <dbReference type="Proteomes" id="UP000000321"/>
    </source>
</evidence>
<protein>
    <recommendedName>
        <fullName evidence="6">Glycolate oxidase iron-sulfur subunit</fullName>
        <ecNumber evidence="6">1.1.99.14</ecNumber>
    </recommendedName>
</protein>
<dbReference type="InterPro" id="IPR012257">
    <property type="entry name" value="Glc_ox_4Fe-4S"/>
</dbReference>
<dbReference type="AlphaFoldDB" id="Q1YH38"/>
<dbReference type="PROSITE" id="PS00198">
    <property type="entry name" value="4FE4S_FER_1"/>
    <property type="match status" value="2"/>
</dbReference>
<feature type="domain" description="4Fe-4S ferredoxin-type" evidence="7">
    <location>
        <begin position="17"/>
        <end position="44"/>
    </location>
</feature>
<dbReference type="FunFam" id="1.10.1060.10:FF:000012">
    <property type="entry name" value="Glycolate oxidase iron-sulfur subunit"/>
    <property type="match status" value="1"/>
</dbReference>
<dbReference type="InterPro" id="IPR017896">
    <property type="entry name" value="4Fe4S_Fe-S-bd"/>
</dbReference>
<dbReference type="EMBL" id="AAPJ01000004">
    <property type="protein sequence ID" value="EAS49741.1"/>
    <property type="molecule type" value="Genomic_DNA"/>
</dbReference>
<accession>Q1YH38</accession>
<evidence type="ECO:0000313" key="8">
    <source>
        <dbReference type="EMBL" id="EAS49741.1"/>
    </source>
</evidence>
<dbReference type="RefSeq" id="WP_009208280.1">
    <property type="nucleotide sequence ID" value="NZ_BBWP01000031.1"/>
</dbReference>
<dbReference type="PIRSF" id="PIRSF000139">
    <property type="entry name" value="Glc_ox_4Fe-4S"/>
    <property type="match status" value="1"/>
</dbReference>
<feature type="domain" description="4Fe-4S ferredoxin-type" evidence="7">
    <location>
        <begin position="67"/>
        <end position="96"/>
    </location>
</feature>
<dbReference type="InterPro" id="IPR004017">
    <property type="entry name" value="Cys_rich_dom"/>
</dbReference>
<dbReference type="HOGENOM" id="CLU_023081_0_0_5"/>
<comment type="cofactor">
    <cofactor evidence="6">
        <name>[4Fe-4S] cluster</name>
        <dbReference type="ChEBI" id="CHEBI:49883"/>
    </cofactor>
    <text evidence="6">Binds 2 [4Fe-4S] clusters.</text>
</comment>
<keyword evidence="3" id="KW-0677">Repeat</keyword>
<dbReference type="Pfam" id="PF02754">
    <property type="entry name" value="CCG"/>
    <property type="match status" value="2"/>
</dbReference>
<proteinExistence type="predicted"/>
<keyword evidence="2 6" id="KW-0479">Metal-binding</keyword>
<dbReference type="GO" id="GO:0051539">
    <property type="term" value="F:4 iron, 4 sulfur cluster binding"/>
    <property type="evidence" value="ECO:0007669"/>
    <property type="project" value="UniProtKB-UniRule"/>
</dbReference>
<dbReference type="SUPFAM" id="SSF54862">
    <property type="entry name" value="4Fe-4S ferredoxins"/>
    <property type="match status" value="1"/>
</dbReference>
<keyword evidence="1 6" id="KW-0004">4Fe-4S</keyword>
<dbReference type="PANTHER" id="PTHR32479:SF17">
    <property type="entry name" value="GLYCOLATE OXIDASE IRON-SULFUR SUBUNIT"/>
    <property type="match status" value="1"/>
</dbReference>
<gene>
    <name evidence="8" type="ORF">SI859A1_00401</name>
</gene>
<comment type="function">
    <text evidence="6">Component of a complex that catalyzes the oxidation of glycolate to glyoxylate.</text>
</comment>
<dbReference type="EC" id="1.1.99.14" evidence="6"/>
<dbReference type="GO" id="GO:0046872">
    <property type="term" value="F:metal ion binding"/>
    <property type="evidence" value="ECO:0007669"/>
    <property type="project" value="UniProtKB-UniRule"/>
</dbReference>
<dbReference type="PROSITE" id="PS51379">
    <property type="entry name" value="4FE4S_FER_2"/>
    <property type="match status" value="2"/>
</dbReference>
<evidence type="ECO:0000256" key="4">
    <source>
        <dbReference type="ARBA" id="ARBA00023004"/>
    </source>
</evidence>
<name>Q1YH38_AURMS</name>
<dbReference type="InterPro" id="IPR009051">
    <property type="entry name" value="Helical_ferredxn"/>
</dbReference>
<keyword evidence="6" id="KW-0813">Transport</keyword>
<dbReference type="PANTHER" id="PTHR32479">
    <property type="entry name" value="GLYCOLATE OXIDASE IRON-SULFUR SUBUNIT"/>
    <property type="match status" value="1"/>
</dbReference>
<dbReference type="Pfam" id="PF13183">
    <property type="entry name" value="Fer4_8"/>
    <property type="match status" value="1"/>
</dbReference>
<evidence type="ECO:0000256" key="3">
    <source>
        <dbReference type="ARBA" id="ARBA00022737"/>
    </source>
</evidence>
<evidence type="ECO:0000256" key="1">
    <source>
        <dbReference type="ARBA" id="ARBA00022485"/>
    </source>
</evidence>
<keyword evidence="5 6" id="KW-0411">Iron-sulfur</keyword>
<evidence type="ECO:0000256" key="6">
    <source>
        <dbReference type="PIRNR" id="PIRNR000139"/>
    </source>
</evidence>
<comment type="catalytic activity">
    <reaction evidence="6">
        <text>(R)-lactate + A = pyruvate + AH2</text>
        <dbReference type="Rhea" id="RHEA:15089"/>
        <dbReference type="ChEBI" id="CHEBI:13193"/>
        <dbReference type="ChEBI" id="CHEBI:15361"/>
        <dbReference type="ChEBI" id="CHEBI:16004"/>
        <dbReference type="ChEBI" id="CHEBI:17499"/>
    </reaction>
</comment>
<keyword evidence="4 6" id="KW-0408">Iron</keyword>
<evidence type="ECO:0000259" key="7">
    <source>
        <dbReference type="PROSITE" id="PS51379"/>
    </source>
</evidence>
<dbReference type="BioCyc" id="AURANTIMONAS:SI859A1_00401-MONOMER"/>
<comment type="catalytic activity">
    <reaction evidence="6">
        <text>glycolate + A = glyoxylate + AH2</text>
        <dbReference type="Rhea" id="RHEA:21264"/>
        <dbReference type="ChEBI" id="CHEBI:13193"/>
        <dbReference type="ChEBI" id="CHEBI:17499"/>
        <dbReference type="ChEBI" id="CHEBI:29805"/>
        <dbReference type="ChEBI" id="CHEBI:36655"/>
        <dbReference type="EC" id="1.1.99.14"/>
    </reaction>
</comment>